<accession>A0A329R1N6</accession>
<dbReference type="GO" id="GO:0000976">
    <property type="term" value="F:transcription cis-regulatory region binding"/>
    <property type="evidence" value="ECO:0007669"/>
    <property type="project" value="TreeGrafter"/>
</dbReference>
<evidence type="ECO:0000313" key="6">
    <source>
        <dbReference type="EMBL" id="RAW18525.1"/>
    </source>
</evidence>
<sequence length="212" mass="23323">MRPENSPGGRKPPSFIEQARRAQIIEAAAETVAAVGYANASLAQIAEHAGISKSVISYHFAGKNELLERLVHEFFEDAGAYMERHLEAEATARGRIRTWIESQLSFFGSHRTRFLAMAEIVTNHRRPDGSKPFSDLDEEEVAELAKILEIGQANGEVRDLDPRAAAVIIGKSIEGVLSRWAWGSTVDLEAETTALVDFVDHAIAAPEHRPPQ</sequence>
<dbReference type="InterPro" id="IPR001647">
    <property type="entry name" value="HTH_TetR"/>
</dbReference>
<reference evidence="6 7" key="1">
    <citation type="submission" date="2018-06" db="EMBL/GenBank/DDBJ databases">
        <title>Phytoactinopolyspora halophila sp. nov., a novel halophilic actinomycete isolated from a saline soil in China.</title>
        <authorList>
            <person name="Tang S.-K."/>
        </authorList>
    </citation>
    <scope>NUCLEOTIDE SEQUENCE [LARGE SCALE GENOMIC DNA]</scope>
    <source>
        <strain evidence="6 7">YIM 96934</strain>
    </source>
</reference>
<dbReference type="EMBL" id="QMIG01000001">
    <property type="protein sequence ID" value="RAW18525.1"/>
    <property type="molecule type" value="Genomic_DNA"/>
</dbReference>
<dbReference type="InterPro" id="IPR050109">
    <property type="entry name" value="HTH-type_TetR-like_transc_reg"/>
</dbReference>
<evidence type="ECO:0000256" key="4">
    <source>
        <dbReference type="PROSITE-ProRule" id="PRU00335"/>
    </source>
</evidence>
<evidence type="ECO:0000256" key="2">
    <source>
        <dbReference type="ARBA" id="ARBA00023125"/>
    </source>
</evidence>
<dbReference type="PROSITE" id="PS50977">
    <property type="entry name" value="HTH_TETR_2"/>
    <property type="match status" value="1"/>
</dbReference>
<dbReference type="GO" id="GO:0003700">
    <property type="term" value="F:DNA-binding transcription factor activity"/>
    <property type="evidence" value="ECO:0007669"/>
    <property type="project" value="TreeGrafter"/>
</dbReference>
<comment type="caution">
    <text evidence="6">The sequence shown here is derived from an EMBL/GenBank/DDBJ whole genome shotgun (WGS) entry which is preliminary data.</text>
</comment>
<dbReference type="Pfam" id="PF00440">
    <property type="entry name" value="TetR_N"/>
    <property type="match status" value="1"/>
</dbReference>
<feature type="domain" description="HTH tetR-type" evidence="5">
    <location>
        <begin position="18"/>
        <end position="78"/>
    </location>
</feature>
<dbReference type="Gene3D" id="1.10.10.60">
    <property type="entry name" value="Homeodomain-like"/>
    <property type="match status" value="1"/>
</dbReference>
<keyword evidence="7" id="KW-1185">Reference proteome</keyword>
<dbReference type="InterPro" id="IPR036271">
    <property type="entry name" value="Tet_transcr_reg_TetR-rel_C_sf"/>
</dbReference>
<evidence type="ECO:0000259" key="5">
    <source>
        <dbReference type="PROSITE" id="PS50977"/>
    </source>
</evidence>
<dbReference type="OrthoDB" id="9806334at2"/>
<name>A0A329R1N6_9ACTN</name>
<dbReference type="InterPro" id="IPR009057">
    <property type="entry name" value="Homeodomain-like_sf"/>
</dbReference>
<dbReference type="PANTHER" id="PTHR30055:SF234">
    <property type="entry name" value="HTH-TYPE TRANSCRIPTIONAL REGULATOR BETI"/>
    <property type="match status" value="1"/>
</dbReference>
<proteinExistence type="predicted"/>
<keyword evidence="1" id="KW-0805">Transcription regulation</keyword>
<evidence type="ECO:0000313" key="7">
    <source>
        <dbReference type="Proteomes" id="UP000250462"/>
    </source>
</evidence>
<dbReference type="PANTHER" id="PTHR30055">
    <property type="entry name" value="HTH-TYPE TRANSCRIPTIONAL REGULATOR RUTR"/>
    <property type="match status" value="1"/>
</dbReference>
<keyword evidence="2 4" id="KW-0238">DNA-binding</keyword>
<organism evidence="6 7">
    <name type="scientific">Phytoactinopolyspora halophila</name>
    <dbReference type="NCBI Taxonomy" id="1981511"/>
    <lineage>
        <taxon>Bacteria</taxon>
        <taxon>Bacillati</taxon>
        <taxon>Actinomycetota</taxon>
        <taxon>Actinomycetes</taxon>
        <taxon>Jiangellales</taxon>
        <taxon>Jiangellaceae</taxon>
        <taxon>Phytoactinopolyspora</taxon>
    </lineage>
</organism>
<dbReference type="AlphaFoldDB" id="A0A329R1N6"/>
<dbReference type="SUPFAM" id="SSF48498">
    <property type="entry name" value="Tetracyclin repressor-like, C-terminal domain"/>
    <property type="match status" value="1"/>
</dbReference>
<dbReference type="Proteomes" id="UP000250462">
    <property type="component" value="Unassembled WGS sequence"/>
</dbReference>
<gene>
    <name evidence="6" type="ORF">DPM12_00020</name>
</gene>
<dbReference type="Gene3D" id="1.10.357.10">
    <property type="entry name" value="Tetracycline Repressor, domain 2"/>
    <property type="match status" value="1"/>
</dbReference>
<protein>
    <submittedName>
        <fullName evidence="6">TetR/AcrR family transcriptional regulator</fullName>
    </submittedName>
</protein>
<evidence type="ECO:0000256" key="3">
    <source>
        <dbReference type="ARBA" id="ARBA00023163"/>
    </source>
</evidence>
<keyword evidence="3" id="KW-0804">Transcription</keyword>
<dbReference type="SUPFAM" id="SSF46689">
    <property type="entry name" value="Homeodomain-like"/>
    <property type="match status" value="1"/>
</dbReference>
<evidence type="ECO:0000256" key="1">
    <source>
        <dbReference type="ARBA" id="ARBA00023015"/>
    </source>
</evidence>
<dbReference type="RefSeq" id="WP_112256039.1">
    <property type="nucleotide sequence ID" value="NZ_QMIG01000001.1"/>
</dbReference>
<dbReference type="PRINTS" id="PR00455">
    <property type="entry name" value="HTHTETR"/>
</dbReference>
<feature type="DNA-binding region" description="H-T-H motif" evidence="4">
    <location>
        <begin position="41"/>
        <end position="60"/>
    </location>
</feature>